<dbReference type="KEGG" id="tbd:Tbd_1883"/>
<name>Q3SHQ0_THIDA</name>
<dbReference type="eggNOG" id="COG1216">
    <property type="taxonomic scope" value="Bacteria"/>
</dbReference>
<organism evidence="1 2">
    <name type="scientific">Thiobacillus denitrificans (strain ATCC 25259 / T1)</name>
    <dbReference type="NCBI Taxonomy" id="292415"/>
    <lineage>
        <taxon>Bacteria</taxon>
        <taxon>Pseudomonadati</taxon>
        <taxon>Pseudomonadota</taxon>
        <taxon>Betaproteobacteria</taxon>
        <taxon>Nitrosomonadales</taxon>
        <taxon>Thiobacillaceae</taxon>
        <taxon>Thiobacillus</taxon>
    </lineage>
</organism>
<evidence type="ECO:0000313" key="1">
    <source>
        <dbReference type="EMBL" id="AAZ97836.1"/>
    </source>
</evidence>
<proteinExistence type="predicted"/>
<sequence length="372" mass="41787">MNAGMAHNSNAVADDHAGADWLLPRRRHPYYIVAPRYVRMSAGIKVLHLLCHALNRAGERAYLITHPYCLPQYATHPELITPVLTRATLEHDFASGLAPIVVYPETVHGNPFNAPFVVRYVLNFPGLLGGDFQYDEDEFCIAYSENLAGSIPSARLTLFVPASDPQTFSPVPEQERRGTCFYAGKYKYHHGGELFDITRDSTEITRDLPDSPTQPQIADLFRRSELLYCYENSALAIEALLCGCPVVFLPNPYFDRVIAAEELGWDGIAWGTDPDEIARAKHTVHLARDNFLHHFDVFYEALGEFIASTQSEADGRRYETPIAVPYLRDTNLVLKIGGVLEIVRSFYQQKGGLKTAGQVLKRISQRGLRFFP</sequence>
<dbReference type="Proteomes" id="UP000008291">
    <property type="component" value="Chromosome"/>
</dbReference>
<protein>
    <submittedName>
        <fullName evidence="1">Uncharacterized protein</fullName>
    </submittedName>
</protein>
<accession>Q3SHQ0</accession>
<dbReference type="HOGENOM" id="CLU_743818_0_0_4"/>
<gene>
    <name evidence="1" type="ordered locus">Tbd_1883</name>
</gene>
<dbReference type="STRING" id="292415.Tbd_1883"/>
<dbReference type="EMBL" id="CP000116">
    <property type="protein sequence ID" value="AAZ97836.1"/>
    <property type="molecule type" value="Genomic_DNA"/>
</dbReference>
<dbReference type="AlphaFoldDB" id="Q3SHQ0"/>
<evidence type="ECO:0000313" key="2">
    <source>
        <dbReference type="Proteomes" id="UP000008291"/>
    </source>
</evidence>
<reference evidence="1 2" key="1">
    <citation type="journal article" date="2006" name="J. Bacteriol.">
        <title>The genome sequence of the obligately chemolithoautotrophic, facultatively anaerobic bacterium Thiobacillus denitrificans.</title>
        <authorList>
            <person name="Beller H.R."/>
            <person name="Chain P.S."/>
            <person name="Letain T.E."/>
            <person name="Chakicherla A."/>
            <person name="Larimer F.W."/>
            <person name="Richardson P.M."/>
            <person name="Coleman M.A."/>
            <person name="Wood A.P."/>
            <person name="Kelly D.P."/>
        </authorList>
    </citation>
    <scope>NUCLEOTIDE SEQUENCE [LARGE SCALE GENOMIC DNA]</scope>
    <source>
        <strain evidence="1 2">ATCC 25259</strain>
    </source>
</reference>
<keyword evidence="2" id="KW-1185">Reference proteome</keyword>